<dbReference type="STRING" id="6290.A0A158QNN0"/>
<evidence type="ECO:0000313" key="2">
    <source>
        <dbReference type="EMBL" id="VDO41066.1"/>
    </source>
</evidence>
<dbReference type="WBParaSite" id="HPLM_0001076801-mRNA-1">
    <property type="protein sequence ID" value="HPLM_0001076801-mRNA-1"/>
    <property type="gene ID" value="HPLM_0001076801"/>
</dbReference>
<evidence type="ECO:0000313" key="4">
    <source>
        <dbReference type="WBParaSite" id="HPLM_0001076801-mRNA-1"/>
    </source>
</evidence>
<feature type="region of interest" description="Disordered" evidence="1">
    <location>
        <begin position="345"/>
        <end position="447"/>
    </location>
</feature>
<feature type="region of interest" description="Disordered" evidence="1">
    <location>
        <begin position="238"/>
        <end position="272"/>
    </location>
</feature>
<dbReference type="OrthoDB" id="6154712at2759"/>
<feature type="compositionally biased region" description="Polar residues" evidence="1">
    <location>
        <begin position="406"/>
        <end position="415"/>
    </location>
</feature>
<reference evidence="2 3" key="2">
    <citation type="submission" date="2018-11" db="EMBL/GenBank/DDBJ databases">
        <authorList>
            <consortium name="Pathogen Informatics"/>
        </authorList>
    </citation>
    <scope>NUCLEOTIDE SEQUENCE [LARGE SCALE GENOMIC DNA]</scope>
    <source>
        <strain evidence="2 3">MHpl1</strain>
    </source>
</reference>
<sequence length="583" mass="64079">MQSQSQSSSPMMSTQVPSAMRTPSGTPSQAGLSQIAAISRMQQQQQHSALRRDSPDRTSLSKRHMQDGQPRTVWSPQTMTPKRATSSMQSITPSGAAASAITRRQSEKFYVRFASRKEDNEVVAVGRRRHYLSLPRQSSVAKEADFNDSNLHLRSRSQSPNHMLLNQQNRPLPNSASRELTKELQRRRDSDMSYTAASSRLTPANSRSNLRSVGVDGDTRKSTDALNRIAALRNKLHQSSENLRKSSDNLRLTSAGDSENAPTRTRSSSNLRGANALEAYGTIDADQLDSASSLMHSRLLARSVGNVSSVGSGAEGEATPASRLQNTIDMLKKASNPDLTQCSLYEDPGSPCGEKMRRRGAVQKKVERYHPRHRTARNQTSEESDSNGSDASPLNQSLNRRLLSSGTNRSVSAVETSGRLGMASRRLFDQQRYGATPSSTTVASPRRTQNYLAQKMAGEDMVGPDLGSDDSPRSSVNSHEWAALLEDGAANQQLLRHAQDCFEKLQVYVDKAVQARMMVDESSMTAEHKRIAMAQMEKMTQKIVEKLIPGARSPSSIDDANGNDYTPIKGPHIYTAVKSSFRQ</sequence>
<feature type="compositionally biased region" description="Polar residues" evidence="1">
    <location>
        <begin position="436"/>
        <end position="447"/>
    </location>
</feature>
<accession>A0A158QNN0</accession>
<feature type="region of interest" description="Disordered" evidence="1">
    <location>
        <begin position="1"/>
        <end position="99"/>
    </location>
</feature>
<feature type="region of interest" description="Disordered" evidence="1">
    <location>
        <begin position="152"/>
        <end position="220"/>
    </location>
</feature>
<organism evidence="4">
    <name type="scientific">Haemonchus placei</name>
    <name type="common">Barber's pole worm</name>
    <dbReference type="NCBI Taxonomy" id="6290"/>
    <lineage>
        <taxon>Eukaryota</taxon>
        <taxon>Metazoa</taxon>
        <taxon>Ecdysozoa</taxon>
        <taxon>Nematoda</taxon>
        <taxon>Chromadorea</taxon>
        <taxon>Rhabditida</taxon>
        <taxon>Rhabditina</taxon>
        <taxon>Rhabditomorpha</taxon>
        <taxon>Strongyloidea</taxon>
        <taxon>Trichostrongylidae</taxon>
        <taxon>Haemonchus</taxon>
    </lineage>
</organism>
<dbReference type="Proteomes" id="UP000268014">
    <property type="component" value="Unassembled WGS sequence"/>
</dbReference>
<dbReference type="EMBL" id="UZAF01017383">
    <property type="protein sequence ID" value="VDO41066.1"/>
    <property type="molecule type" value="Genomic_DNA"/>
</dbReference>
<feature type="compositionally biased region" description="Polar residues" evidence="1">
    <location>
        <begin position="14"/>
        <end position="32"/>
    </location>
</feature>
<reference evidence="4" key="1">
    <citation type="submission" date="2016-04" db="UniProtKB">
        <authorList>
            <consortium name="WormBaseParasite"/>
        </authorList>
    </citation>
    <scope>IDENTIFICATION</scope>
</reference>
<dbReference type="AlphaFoldDB" id="A0A158QNN0"/>
<evidence type="ECO:0000256" key="1">
    <source>
        <dbReference type="SAM" id="MobiDB-lite"/>
    </source>
</evidence>
<keyword evidence="3" id="KW-1185">Reference proteome</keyword>
<feature type="compositionally biased region" description="Polar residues" evidence="1">
    <location>
        <begin position="72"/>
        <end position="93"/>
    </location>
</feature>
<evidence type="ECO:0000313" key="3">
    <source>
        <dbReference type="Proteomes" id="UP000268014"/>
    </source>
</evidence>
<feature type="compositionally biased region" description="Polar residues" evidence="1">
    <location>
        <begin position="249"/>
        <end position="272"/>
    </location>
</feature>
<feature type="region of interest" description="Disordered" evidence="1">
    <location>
        <begin position="551"/>
        <end position="571"/>
    </location>
</feature>
<feature type="compositionally biased region" description="Low complexity" evidence="1">
    <location>
        <begin position="392"/>
        <end position="405"/>
    </location>
</feature>
<feature type="compositionally biased region" description="Low complexity" evidence="1">
    <location>
        <begin position="1"/>
        <end position="13"/>
    </location>
</feature>
<feature type="compositionally biased region" description="Polar residues" evidence="1">
    <location>
        <begin position="152"/>
        <end position="178"/>
    </location>
</feature>
<gene>
    <name evidence="2" type="ORF">HPLM_LOCUS10760</name>
</gene>
<proteinExistence type="predicted"/>
<name>A0A158QNN0_HAEPC</name>
<feature type="compositionally biased region" description="Polar residues" evidence="1">
    <location>
        <begin position="377"/>
        <end position="390"/>
    </location>
</feature>
<feature type="compositionally biased region" description="Basic and acidic residues" evidence="1">
    <location>
        <begin position="179"/>
        <end position="191"/>
    </location>
</feature>
<protein>
    <submittedName>
        <fullName evidence="4">Non-specific serine/threonine protein kinase</fullName>
    </submittedName>
</protein>
<feature type="compositionally biased region" description="Polar residues" evidence="1">
    <location>
        <begin position="192"/>
        <end position="211"/>
    </location>
</feature>
<dbReference type="OMA" id="ANTSEHN"/>